<organism evidence="2 3">
    <name type="scientific">Durusdinium trenchii</name>
    <dbReference type="NCBI Taxonomy" id="1381693"/>
    <lineage>
        <taxon>Eukaryota</taxon>
        <taxon>Sar</taxon>
        <taxon>Alveolata</taxon>
        <taxon>Dinophyceae</taxon>
        <taxon>Suessiales</taxon>
        <taxon>Symbiodiniaceae</taxon>
        <taxon>Durusdinium</taxon>
    </lineage>
</organism>
<dbReference type="Proteomes" id="UP001642464">
    <property type="component" value="Unassembled WGS sequence"/>
</dbReference>
<keyword evidence="1" id="KW-0812">Transmembrane</keyword>
<protein>
    <submittedName>
        <fullName evidence="2">Peripla_BP_6 domain-containing protein</fullName>
    </submittedName>
</protein>
<reference evidence="2 3" key="1">
    <citation type="submission" date="2024-02" db="EMBL/GenBank/DDBJ databases">
        <authorList>
            <person name="Chen Y."/>
            <person name="Shah S."/>
            <person name="Dougan E. K."/>
            <person name="Thang M."/>
            <person name="Chan C."/>
        </authorList>
    </citation>
    <scope>NUCLEOTIDE SEQUENCE [LARGE SCALE GENOMIC DNA]</scope>
</reference>
<keyword evidence="1" id="KW-1133">Transmembrane helix</keyword>
<proteinExistence type="predicted"/>
<name>A0ABP0RDN2_9DINO</name>
<sequence length="721" mass="79852">MPGVVDGHWVPGLSDRWHCFEVSVAPAEVFEMFKAMTSILPGTHDVASHSLVRETEPKVVFELEAGLWSTTALDLCHPKDSAFAAFVDEKRCQDKLTRFCYDILDEKPKDPLVRRSFEKCRAAVHHGSVSFSLVLEPPKKVEAFEEVDFSTFDGLQASLEHHDADSDPDICGTLVNCDVLAELRPWNFALIASLGVALLCTLLSNYCFARSIFSQDVKLMQNGCHAILLAALMLVGVIVLDIYIGEKFAVEDVFRTEDLYYYLLPDSPRPAHSSLMELQEPVAQHVPKRLQKRYANAALDVDYWETWPMSMLELHGKELGQIAIQDGPRGPLLQIPAATWRGTLMVLSGNLMKALATGRMSEFLNPLKEATKRAWAKANRMIENWLRFLQKSLVEAPDQGTNFLTSMLEDFITMKTADDLCTAGACSQTVLQNIKATATELFMKFRGTFQEKLSEAKALIAQCKLLFDALKRFWNSVHEPVQRILDLVVQAAQSASGGIEGLLNTVVNVMGQPELVQDVALLFQRLFTDFPKIIVDVRQLADRFMVLVRGLYGILQEVQVAVDKMKQLLQGVSSISDAATSQMKMKLSQAIDAKMMEASTTWHLTAKQGVQELATAVNPAVPALLQAQQVFIAANVSSLLQGDLSFITILSSFATGGGLCSPAARIGSIFLNEIQHMHVDKRGFQASRGGLFKHFGYVTFGLILLTATMLGSYAMFLLGYV</sequence>
<evidence type="ECO:0000313" key="3">
    <source>
        <dbReference type="Proteomes" id="UP001642464"/>
    </source>
</evidence>
<evidence type="ECO:0000313" key="2">
    <source>
        <dbReference type="EMBL" id="CAK9098685.1"/>
    </source>
</evidence>
<keyword evidence="1" id="KW-0472">Membrane</keyword>
<feature type="transmembrane region" description="Helical" evidence="1">
    <location>
        <begin position="186"/>
        <end position="206"/>
    </location>
</feature>
<accession>A0ABP0RDN2</accession>
<comment type="caution">
    <text evidence="2">The sequence shown here is derived from an EMBL/GenBank/DDBJ whole genome shotgun (WGS) entry which is preliminary data.</text>
</comment>
<keyword evidence="3" id="KW-1185">Reference proteome</keyword>
<dbReference type="EMBL" id="CAXAMM010041328">
    <property type="protein sequence ID" value="CAK9098685.1"/>
    <property type="molecule type" value="Genomic_DNA"/>
</dbReference>
<gene>
    <name evidence="2" type="ORF">SCF082_LOCUS46233</name>
</gene>
<feature type="transmembrane region" description="Helical" evidence="1">
    <location>
        <begin position="695"/>
        <end position="720"/>
    </location>
</feature>
<feature type="transmembrane region" description="Helical" evidence="1">
    <location>
        <begin position="226"/>
        <end position="245"/>
    </location>
</feature>
<evidence type="ECO:0000256" key="1">
    <source>
        <dbReference type="SAM" id="Phobius"/>
    </source>
</evidence>